<dbReference type="PANTHER" id="PTHR12353:SF1">
    <property type="entry name" value="DISKS LARGE-ASSOCIATED PROTEIN 5"/>
    <property type="match status" value="1"/>
</dbReference>
<reference evidence="3" key="1">
    <citation type="thesis" date="2020" institute="ProQuest LLC" country="789 East Eisenhower Parkway, Ann Arbor, MI, USA">
        <title>Comparative Genomics and Chromosome Evolution.</title>
        <authorList>
            <person name="Mudd A.B."/>
        </authorList>
    </citation>
    <scope>NUCLEOTIDE SEQUENCE</scope>
    <source>
        <strain evidence="3">Female2</strain>
        <tissue evidence="3">Blood</tissue>
    </source>
</reference>
<feature type="region of interest" description="Disordered" evidence="2">
    <location>
        <begin position="797"/>
        <end position="817"/>
    </location>
</feature>
<sequence length="859" mass="95746">MESRTHFAGRYKKDLSTDNLRAKVARRKSISQKENRHNEFKKCRGLSMADVNISVVKETELPPLEETIECSLIREHENTIVTKAKEQSTKQRLQMLQRFKDEKQLRRLKEQRDKAAKGVFKCGVYKHDVAVPPVFGLQNATKVKPKERQPAPVVTRVTRSMAKSEPAVNKTNRSQHTGILNSSKTVFLVKGCGPSSSVKKPENKAVSTQRGGKTIGTTTKPALRNSAAVPVERGGKSILAASTKPAPRNNACIKTQNKLTKEIHYKAIKTKDSEQTKLEESDVFQEATPTEREIAADAPVPRKERKPSFAPQNFTFQPLDGLSSFKFQPMTPSRVNAFLTPSFSWSPAKGENNTLSNSSKCNKEKDPEHITVETLTAQEKDAEHIPEETLTAPEKDPEHIPVETLTAPEKDPEHIPVETASTLESRKLEFDNIPTALEIVTADVALAEPGPFFPALNNQKETEQETVEEQKHGVPYFREILKTEIEKLKSLCFEWDKRIEKDIPEEAKDLIRTTVGQTRLLMNERFKQFEGLVDNCEFKRGEKETTCTDLEGFWDMIYFQIEDVGKKFVNLNKLEENSWQQNTVQTKKILKKKIAPIATSKSVQGDNGRAAARSRLAAIKAAMKNKGKQEETTLEVEVSALPKRVDEVVFDAGFFRVESPAKLGVKTKCGSPQPCDTPELRAKSKKIAEHPDSPGCLKSPIRKALFDNTEEESVPSDEVHAEVSEKESVKAESCFPVADLTKYLIPTETSSLQLLESPAQGETVFVKPACTSLFMLENESPSLSVVDDVFMCSPEKNEQPRNITSAGEPNAASGNEEVGTIHPLDFLGSCTPKNMINHAAFTFDAVATDDLMVFSPLDQ</sequence>
<feature type="compositionally biased region" description="Polar residues" evidence="2">
    <location>
        <begin position="205"/>
        <end position="219"/>
    </location>
</feature>
<dbReference type="GO" id="GO:0051382">
    <property type="term" value="P:kinetochore assembly"/>
    <property type="evidence" value="ECO:0007669"/>
    <property type="project" value="TreeGrafter"/>
</dbReference>
<gene>
    <name evidence="3" type="ORF">GDO86_016178</name>
</gene>
<evidence type="ECO:0000313" key="3">
    <source>
        <dbReference type="EMBL" id="KAG8449426.1"/>
    </source>
</evidence>
<dbReference type="GO" id="GO:0007059">
    <property type="term" value="P:chromosome segregation"/>
    <property type="evidence" value="ECO:0007669"/>
    <property type="project" value="TreeGrafter"/>
</dbReference>
<comment type="caution">
    <text evidence="3">The sequence shown here is derived from an EMBL/GenBank/DDBJ whole genome shotgun (WGS) entry which is preliminary data.</text>
</comment>
<dbReference type="GO" id="GO:0023052">
    <property type="term" value="P:signaling"/>
    <property type="evidence" value="ECO:0007669"/>
    <property type="project" value="InterPro"/>
</dbReference>
<feature type="region of interest" description="Disordered" evidence="2">
    <location>
        <begin position="197"/>
        <end position="219"/>
    </location>
</feature>
<dbReference type="GO" id="GO:0051642">
    <property type="term" value="P:centrosome localization"/>
    <property type="evidence" value="ECO:0007669"/>
    <property type="project" value="TreeGrafter"/>
</dbReference>
<dbReference type="Proteomes" id="UP000812440">
    <property type="component" value="Chromosome 8_10"/>
</dbReference>
<dbReference type="GO" id="GO:0005634">
    <property type="term" value="C:nucleus"/>
    <property type="evidence" value="ECO:0007669"/>
    <property type="project" value="TreeGrafter"/>
</dbReference>
<comment type="similarity">
    <text evidence="1">Belongs to the SAPAP family.</text>
</comment>
<dbReference type="GO" id="GO:0031616">
    <property type="term" value="C:spindle pole centrosome"/>
    <property type="evidence" value="ECO:0007669"/>
    <property type="project" value="TreeGrafter"/>
</dbReference>
<keyword evidence="4" id="KW-1185">Reference proteome</keyword>
<dbReference type="OrthoDB" id="10023951at2759"/>
<proteinExistence type="inferred from homology"/>
<dbReference type="GO" id="GO:0007052">
    <property type="term" value="P:mitotic spindle organization"/>
    <property type="evidence" value="ECO:0007669"/>
    <property type="project" value="TreeGrafter"/>
</dbReference>
<evidence type="ECO:0000256" key="1">
    <source>
        <dbReference type="ARBA" id="ARBA00008839"/>
    </source>
</evidence>
<dbReference type="PANTHER" id="PTHR12353">
    <property type="entry name" value="DISKS LARGE-ASSOCIATED PROTEIN DAP SAP90/PSD-95-ASSOCIATED PROTEIN"/>
    <property type="match status" value="1"/>
</dbReference>
<evidence type="ECO:0008006" key="5">
    <source>
        <dbReference type="Google" id="ProtNLM"/>
    </source>
</evidence>
<dbReference type="GO" id="GO:0007346">
    <property type="term" value="P:regulation of mitotic cell cycle"/>
    <property type="evidence" value="ECO:0007669"/>
    <property type="project" value="TreeGrafter"/>
</dbReference>
<dbReference type="InterPro" id="IPR005026">
    <property type="entry name" value="SAPAP"/>
</dbReference>
<dbReference type="Pfam" id="PF03359">
    <property type="entry name" value="GKAP"/>
    <property type="match status" value="1"/>
</dbReference>
<dbReference type="GO" id="GO:0005737">
    <property type="term" value="C:cytoplasm"/>
    <property type="evidence" value="ECO:0007669"/>
    <property type="project" value="TreeGrafter"/>
</dbReference>
<evidence type="ECO:0000256" key="2">
    <source>
        <dbReference type="SAM" id="MobiDB-lite"/>
    </source>
</evidence>
<evidence type="ECO:0000313" key="4">
    <source>
        <dbReference type="Proteomes" id="UP000812440"/>
    </source>
</evidence>
<dbReference type="EMBL" id="JAACNH010000003">
    <property type="protein sequence ID" value="KAG8449426.1"/>
    <property type="molecule type" value="Genomic_DNA"/>
</dbReference>
<accession>A0A8T2K4C9</accession>
<protein>
    <recommendedName>
        <fullName evidence="5">Disks large-associated protein 5</fullName>
    </recommendedName>
</protein>
<dbReference type="AlphaFoldDB" id="A0A8T2K4C9"/>
<organism evidence="3 4">
    <name type="scientific">Hymenochirus boettgeri</name>
    <name type="common">Congo dwarf clawed frog</name>
    <dbReference type="NCBI Taxonomy" id="247094"/>
    <lineage>
        <taxon>Eukaryota</taxon>
        <taxon>Metazoa</taxon>
        <taxon>Chordata</taxon>
        <taxon>Craniata</taxon>
        <taxon>Vertebrata</taxon>
        <taxon>Euteleostomi</taxon>
        <taxon>Amphibia</taxon>
        <taxon>Batrachia</taxon>
        <taxon>Anura</taxon>
        <taxon>Pipoidea</taxon>
        <taxon>Pipidae</taxon>
        <taxon>Pipinae</taxon>
        <taxon>Hymenochirus</taxon>
    </lineage>
</organism>
<dbReference type="GO" id="GO:0008017">
    <property type="term" value="F:microtubule binding"/>
    <property type="evidence" value="ECO:0007669"/>
    <property type="project" value="TreeGrafter"/>
</dbReference>
<name>A0A8T2K4C9_9PIPI</name>